<dbReference type="Gene3D" id="3.40.605.10">
    <property type="entry name" value="Aldehyde Dehydrogenase, Chain A, domain 1"/>
    <property type="match status" value="1"/>
</dbReference>
<dbReference type="Gene3D" id="3.40.309.10">
    <property type="entry name" value="Aldehyde Dehydrogenase, Chain A, domain 2"/>
    <property type="match status" value="1"/>
</dbReference>
<evidence type="ECO:0000259" key="3">
    <source>
        <dbReference type="Pfam" id="PF00171"/>
    </source>
</evidence>
<gene>
    <name evidence="4" type="ORF">UFOPK3267_03036</name>
</gene>
<dbReference type="InterPro" id="IPR016163">
    <property type="entry name" value="Ald_DH_C"/>
</dbReference>
<organism evidence="4">
    <name type="scientific">freshwater metagenome</name>
    <dbReference type="NCBI Taxonomy" id="449393"/>
    <lineage>
        <taxon>unclassified sequences</taxon>
        <taxon>metagenomes</taxon>
        <taxon>ecological metagenomes</taxon>
    </lineage>
</organism>
<proteinExistence type="inferred from homology"/>
<dbReference type="InterPro" id="IPR051020">
    <property type="entry name" value="ALDH-related_metabolic_enz"/>
</dbReference>
<dbReference type="AlphaFoldDB" id="A0A6J7C9A4"/>
<dbReference type="InterPro" id="IPR016161">
    <property type="entry name" value="Ald_DH/histidinol_DH"/>
</dbReference>
<evidence type="ECO:0000256" key="1">
    <source>
        <dbReference type="ARBA" id="ARBA00009986"/>
    </source>
</evidence>
<protein>
    <submittedName>
        <fullName evidence="4">Unannotated protein</fullName>
    </submittedName>
</protein>
<dbReference type="InterPro" id="IPR016162">
    <property type="entry name" value="Ald_DH_N"/>
</dbReference>
<keyword evidence="2" id="KW-0560">Oxidoreductase</keyword>
<dbReference type="GO" id="GO:0008911">
    <property type="term" value="F:lactaldehyde dehydrogenase (NAD+) activity"/>
    <property type="evidence" value="ECO:0007669"/>
    <property type="project" value="TreeGrafter"/>
</dbReference>
<dbReference type="PANTHER" id="PTHR42991:SF1">
    <property type="entry name" value="ALDEHYDE DEHYDROGENASE"/>
    <property type="match status" value="1"/>
</dbReference>
<evidence type="ECO:0000256" key="2">
    <source>
        <dbReference type="ARBA" id="ARBA00023002"/>
    </source>
</evidence>
<name>A0A6J7C9A4_9ZZZZ</name>
<dbReference type="InterPro" id="IPR015590">
    <property type="entry name" value="Aldehyde_DH_dom"/>
</dbReference>
<dbReference type="Pfam" id="PF00171">
    <property type="entry name" value="Aldedh"/>
    <property type="match status" value="1"/>
</dbReference>
<dbReference type="PANTHER" id="PTHR42991">
    <property type="entry name" value="ALDEHYDE DEHYDROGENASE"/>
    <property type="match status" value="1"/>
</dbReference>
<comment type="similarity">
    <text evidence="1">Belongs to the aldehyde dehydrogenase family.</text>
</comment>
<reference evidence="4" key="1">
    <citation type="submission" date="2020-05" db="EMBL/GenBank/DDBJ databases">
        <authorList>
            <person name="Chiriac C."/>
            <person name="Salcher M."/>
            <person name="Ghai R."/>
            <person name="Kavagutti S V."/>
        </authorList>
    </citation>
    <scope>NUCLEOTIDE SEQUENCE</scope>
</reference>
<accession>A0A6J7C9A4</accession>
<dbReference type="EMBL" id="CAFBIY010000269">
    <property type="protein sequence ID" value="CAB4853504.1"/>
    <property type="molecule type" value="Genomic_DNA"/>
</dbReference>
<evidence type="ECO:0000313" key="4">
    <source>
        <dbReference type="EMBL" id="CAB4853504.1"/>
    </source>
</evidence>
<sequence>MTAYDTLDEAIALANDTRFGLQASIFTADITAALHAVRSLDFGGVLVNEVPTWRADQQPYGGLRDSGNTREGPAYSVREMTEIKMVVLS</sequence>
<dbReference type="SUPFAM" id="SSF53720">
    <property type="entry name" value="ALDH-like"/>
    <property type="match status" value="1"/>
</dbReference>
<feature type="domain" description="Aldehyde dehydrogenase" evidence="3">
    <location>
        <begin position="2"/>
        <end position="86"/>
    </location>
</feature>